<dbReference type="EMBL" id="OZ034819">
    <property type="protein sequence ID" value="CAL1395032.1"/>
    <property type="molecule type" value="Genomic_DNA"/>
</dbReference>
<gene>
    <name evidence="2" type="ORF">LTRI10_LOCUS35491</name>
</gene>
<evidence type="ECO:0000256" key="1">
    <source>
        <dbReference type="SAM" id="MobiDB-lite"/>
    </source>
</evidence>
<reference evidence="2 3" key="1">
    <citation type="submission" date="2024-04" db="EMBL/GenBank/DDBJ databases">
        <authorList>
            <person name="Fracassetti M."/>
        </authorList>
    </citation>
    <scope>NUCLEOTIDE SEQUENCE [LARGE SCALE GENOMIC DNA]</scope>
</reference>
<sequence>MGINMAMLTDHVNINTPCNMAPLKTTSAKVKKLSKGQCGQQHGHVRDHVNINNPATRPHRIPRPQKSKSFQKVNVGSNMAMFENTSTSTHLATGSCSRPRQHQHTLQHGHVEDHVNKSHELSKGQCGQQHGHYRDHVHMNTPFNVAMLKTT</sequence>
<proteinExistence type="predicted"/>
<organism evidence="2 3">
    <name type="scientific">Linum trigynum</name>
    <dbReference type="NCBI Taxonomy" id="586398"/>
    <lineage>
        <taxon>Eukaryota</taxon>
        <taxon>Viridiplantae</taxon>
        <taxon>Streptophyta</taxon>
        <taxon>Embryophyta</taxon>
        <taxon>Tracheophyta</taxon>
        <taxon>Spermatophyta</taxon>
        <taxon>Magnoliopsida</taxon>
        <taxon>eudicotyledons</taxon>
        <taxon>Gunneridae</taxon>
        <taxon>Pentapetalae</taxon>
        <taxon>rosids</taxon>
        <taxon>fabids</taxon>
        <taxon>Malpighiales</taxon>
        <taxon>Linaceae</taxon>
        <taxon>Linum</taxon>
    </lineage>
</organism>
<dbReference type="Proteomes" id="UP001497516">
    <property type="component" value="Chromosome 6"/>
</dbReference>
<name>A0AAV2FAI5_9ROSI</name>
<feature type="compositionally biased region" description="Basic residues" evidence="1">
    <location>
        <begin position="57"/>
        <end position="66"/>
    </location>
</feature>
<evidence type="ECO:0000313" key="3">
    <source>
        <dbReference type="Proteomes" id="UP001497516"/>
    </source>
</evidence>
<protein>
    <submittedName>
        <fullName evidence="2">Uncharacterized protein</fullName>
    </submittedName>
</protein>
<accession>A0AAV2FAI5</accession>
<dbReference type="AlphaFoldDB" id="A0AAV2FAI5"/>
<evidence type="ECO:0000313" key="2">
    <source>
        <dbReference type="EMBL" id="CAL1395032.1"/>
    </source>
</evidence>
<keyword evidence="3" id="KW-1185">Reference proteome</keyword>
<feature type="region of interest" description="Disordered" evidence="1">
    <location>
        <begin position="48"/>
        <end position="68"/>
    </location>
</feature>